<feature type="compositionally biased region" description="Polar residues" evidence="1">
    <location>
        <begin position="116"/>
        <end position="125"/>
    </location>
</feature>
<dbReference type="AlphaFoldDB" id="A0A8B7ZXC4"/>
<dbReference type="KEGG" id="aplc:110989758"/>
<feature type="compositionally biased region" description="Polar residues" evidence="1">
    <location>
        <begin position="133"/>
        <end position="143"/>
    </location>
</feature>
<sequence length="143" mass="16279">MQRHIGQCNRPYRDHVTCLVNTEELVVVELSGIVDPEYLSKCRSSSFKLLGIETDEPVMQLGSYIFTGQHKNMLGTAVIFEKTNNQDQGKENLQWRFKCQTDKKMEMQRAHLKPKQTAQEASKSPQEGDVIPETQSQEPVAPT</sequence>
<dbReference type="GO" id="GO:0006383">
    <property type="term" value="P:transcription by RNA polymerase III"/>
    <property type="evidence" value="ECO:0007669"/>
    <property type="project" value="InterPro"/>
</dbReference>
<dbReference type="InterPro" id="IPR019481">
    <property type="entry name" value="TFIIIC_triple_barrel"/>
</dbReference>
<evidence type="ECO:0000313" key="3">
    <source>
        <dbReference type="Proteomes" id="UP000694845"/>
    </source>
</evidence>
<dbReference type="GO" id="GO:0000127">
    <property type="term" value="C:transcription factor TFIIIC complex"/>
    <property type="evidence" value="ECO:0007669"/>
    <property type="project" value="TreeGrafter"/>
</dbReference>
<evidence type="ECO:0000313" key="4">
    <source>
        <dbReference type="RefSeq" id="XP_022110059.1"/>
    </source>
</evidence>
<dbReference type="GeneID" id="110989758"/>
<dbReference type="PANTHER" id="PTHR21860:SF2">
    <property type="entry name" value="GENERAL TRANSCRIPTION FACTOR 3C POLYPEPTIDE 6"/>
    <property type="match status" value="1"/>
</dbReference>
<reference evidence="4" key="1">
    <citation type="submission" date="2025-08" db="UniProtKB">
        <authorList>
            <consortium name="RefSeq"/>
        </authorList>
    </citation>
    <scope>IDENTIFICATION</scope>
</reference>
<gene>
    <name evidence="4" type="primary">LOC110989758</name>
</gene>
<proteinExistence type="predicted"/>
<dbReference type="Gene3D" id="2.60.40.4370">
    <property type="match status" value="1"/>
</dbReference>
<protein>
    <submittedName>
        <fullName evidence="4">General transcription factor 3C polypeptide 6-like isoform X1</fullName>
    </submittedName>
</protein>
<feature type="domain" description="Transcription factor TFIIIC triple barrel" evidence="2">
    <location>
        <begin position="22"/>
        <end position="113"/>
    </location>
</feature>
<accession>A0A8B7ZXC4</accession>
<dbReference type="Proteomes" id="UP000694845">
    <property type="component" value="Unplaced"/>
</dbReference>
<dbReference type="RefSeq" id="XP_022110059.1">
    <property type="nucleotide sequence ID" value="XM_022254367.1"/>
</dbReference>
<feature type="region of interest" description="Disordered" evidence="1">
    <location>
        <begin position="104"/>
        <end position="143"/>
    </location>
</feature>
<dbReference type="InterPro" id="IPR042771">
    <property type="entry name" value="GTF3C6-like"/>
</dbReference>
<name>A0A8B7ZXC4_ACAPL</name>
<dbReference type="PANTHER" id="PTHR21860">
    <property type="entry name" value="TRANSCRIPTION INITIATION FACTOR IIIC TFIIIC , POLYPEPTIDE 6-RELATED"/>
    <property type="match status" value="1"/>
</dbReference>
<dbReference type="Pfam" id="PF10419">
    <property type="entry name" value="TFIIIC_sub6"/>
    <property type="match status" value="1"/>
</dbReference>
<organism evidence="3 4">
    <name type="scientific">Acanthaster planci</name>
    <name type="common">Crown-of-thorns starfish</name>
    <dbReference type="NCBI Taxonomy" id="133434"/>
    <lineage>
        <taxon>Eukaryota</taxon>
        <taxon>Metazoa</taxon>
        <taxon>Echinodermata</taxon>
        <taxon>Eleutherozoa</taxon>
        <taxon>Asterozoa</taxon>
        <taxon>Asteroidea</taxon>
        <taxon>Valvatacea</taxon>
        <taxon>Valvatida</taxon>
        <taxon>Acanthasteridae</taxon>
        <taxon>Acanthaster</taxon>
    </lineage>
</organism>
<evidence type="ECO:0000259" key="2">
    <source>
        <dbReference type="Pfam" id="PF10419"/>
    </source>
</evidence>
<evidence type="ECO:0000256" key="1">
    <source>
        <dbReference type="SAM" id="MobiDB-lite"/>
    </source>
</evidence>
<keyword evidence="3" id="KW-1185">Reference proteome</keyword>
<dbReference type="OrthoDB" id="1877767at2759"/>